<dbReference type="Pfam" id="PF00300">
    <property type="entry name" value="His_Phos_1"/>
    <property type="match status" value="1"/>
</dbReference>
<feature type="binding site" evidence="5 7">
    <location>
        <position position="96"/>
    </location>
    <ligand>
        <name>substrate</name>
    </ligand>
</feature>
<dbReference type="InterPro" id="IPR005952">
    <property type="entry name" value="Phosphogly_mut1"/>
</dbReference>
<dbReference type="NCBIfam" id="TIGR01258">
    <property type="entry name" value="pgm_1"/>
    <property type="match status" value="2"/>
</dbReference>
<dbReference type="PROSITE" id="PS00175">
    <property type="entry name" value="PG_MUTASE"/>
    <property type="match status" value="1"/>
</dbReference>
<evidence type="ECO:0000313" key="11">
    <source>
        <dbReference type="Proteomes" id="UP000199532"/>
    </source>
</evidence>
<evidence type="ECO:0000256" key="4">
    <source>
        <dbReference type="ARBA" id="ARBA00023235"/>
    </source>
</evidence>
<dbReference type="EMBL" id="FNXY01000004">
    <property type="protein sequence ID" value="SEJ00889.1"/>
    <property type="molecule type" value="Genomic_DNA"/>
</dbReference>
<dbReference type="GO" id="GO:0004619">
    <property type="term" value="F:phosphoglycerate mutase activity"/>
    <property type="evidence" value="ECO:0007669"/>
    <property type="project" value="UniProtKB-UniRule"/>
</dbReference>
<keyword evidence="11" id="KW-1185">Reference proteome</keyword>
<evidence type="ECO:0000256" key="6">
    <source>
        <dbReference type="PIRSR" id="PIRSR613078-1"/>
    </source>
</evidence>
<feature type="binding site" evidence="5 7">
    <location>
        <begin position="112"/>
        <end position="113"/>
    </location>
    <ligand>
        <name>substrate</name>
    </ligand>
</feature>
<dbReference type="InterPro" id="IPR013078">
    <property type="entry name" value="His_Pase_superF_clade-1"/>
</dbReference>
<protein>
    <recommendedName>
        <fullName evidence="5 9">2,3-bisphosphoglycerate-dependent phosphoglycerate mutase</fullName>
        <shortName evidence="5">BPG-dependent PGAM</shortName>
        <shortName evidence="5">PGAM</shortName>
        <shortName evidence="5">Phosphoglyceromutase</shortName>
        <shortName evidence="5">dPGM</shortName>
        <ecNumber evidence="5 9">5.4.2.11</ecNumber>
    </recommendedName>
</protein>
<evidence type="ECO:0000256" key="5">
    <source>
        <dbReference type="HAMAP-Rule" id="MF_01039"/>
    </source>
</evidence>
<dbReference type="SUPFAM" id="SSF53254">
    <property type="entry name" value="Phosphoglycerate mutase-like"/>
    <property type="match status" value="1"/>
</dbReference>
<dbReference type="InterPro" id="IPR029033">
    <property type="entry name" value="His_PPase_superfam"/>
</dbReference>
<dbReference type="PIRSF" id="PIRSF000709">
    <property type="entry name" value="6PFK_2-Ptase"/>
    <property type="match status" value="1"/>
</dbReference>
<evidence type="ECO:0000256" key="3">
    <source>
        <dbReference type="ARBA" id="ARBA00023152"/>
    </source>
</evidence>
<dbReference type="Gene3D" id="3.40.50.1240">
    <property type="entry name" value="Phosphoglycerate mutase-like"/>
    <property type="match status" value="1"/>
</dbReference>
<keyword evidence="4 5" id="KW-0413">Isomerase</keyword>
<evidence type="ECO:0000256" key="9">
    <source>
        <dbReference type="RuleBase" id="RU004512"/>
    </source>
</evidence>
<dbReference type="InterPro" id="IPR001345">
    <property type="entry name" value="PG/BPGM_mutase_AS"/>
</dbReference>
<name>A0A1H6V8C3_9BACT</name>
<evidence type="ECO:0000256" key="1">
    <source>
        <dbReference type="ARBA" id="ARBA00006717"/>
    </source>
</evidence>
<evidence type="ECO:0000256" key="7">
    <source>
        <dbReference type="PIRSR" id="PIRSR613078-2"/>
    </source>
</evidence>
<dbReference type="HAMAP" id="MF_01039">
    <property type="entry name" value="PGAM_GpmA"/>
    <property type="match status" value="1"/>
</dbReference>
<feature type="binding site" evidence="5 7">
    <location>
        <begin position="156"/>
        <end position="157"/>
    </location>
    <ligand>
        <name>substrate</name>
    </ligand>
</feature>
<feature type="binding site" evidence="5 7">
    <location>
        <begin position="8"/>
        <end position="15"/>
    </location>
    <ligand>
        <name>substrate</name>
    </ligand>
</feature>
<comment type="function">
    <text evidence="5 9">Catalyzes the interconversion of 2-phosphoglycerate and 3-phosphoglycerate.</text>
</comment>
<gene>
    <name evidence="5" type="primary">gpmA</name>
    <name evidence="10" type="ORF">SAMN04487995_3008</name>
</gene>
<dbReference type="UniPathway" id="UPA00109">
    <property type="reaction ID" value="UER00186"/>
</dbReference>
<feature type="binding site" evidence="5 7">
    <location>
        <begin position="85"/>
        <end position="88"/>
    </location>
    <ligand>
        <name>substrate</name>
    </ligand>
</feature>
<comment type="similarity">
    <text evidence="1 5">Belongs to the phosphoglycerate mutase family. BPG-dependent PGAM subfamily.</text>
</comment>
<feature type="site" description="Transition state stabilizer" evidence="5 8">
    <location>
        <position position="155"/>
    </location>
</feature>
<feature type="binding site" evidence="5 7">
    <location>
        <begin position="21"/>
        <end position="22"/>
    </location>
    <ligand>
        <name>substrate</name>
    </ligand>
</feature>
<accession>A0A1H6V8C3</accession>
<dbReference type="OrthoDB" id="9782128at2"/>
<dbReference type="AlphaFoldDB" id="A0A1H6V8C3"/>
<reference evidence="10 11" key="1">
    <citation type="submission" date="2016-10" db="EMBL/GenBank/DDBJ databases">
        <authorList>
            <person name="de Groot N.N."/>
        </authorList>
    </citation>
    <scope>NUCLEOTIDE SEQUENCE [LARGE SCALE GENOMIC DNA]</scope>
    <source>
        <strain evidence="10 11">DSM 19938</strain>
    </source>
</reference>
<keyword evidence="2 5" id="KW-0312">Gluconeogenesis</keyword>
<dbReference type="SMART" id="SM00855">
    <property type="entry name" value="PGAM"/>
    <property type="match status" value="1"/>
</dbReference>
<evidence type="ECO:0000313" key="10">
    <source>
        <dbReference type="EMBL" id="SEJ00889.1"/>
    </source>
</evidence>
<keyword evidence="3 5" id="KW-0324">Glycolysis</keyword>
<evidence type="ECO:0000256" key="2">
    <source>
        <dbReference type="ARBA" id="ARBA00022432"/>
    </source>
</evidence>
<dbReference type="GO" id="GO:0006096">
    <property type="term" value="P:glycolytic process"/>
    <property type="evidence" value="ECO:0007669"/>
    <property type="project" value="UniProtKB-UniRule"/>
</dbReference>
<dbReference type="GO" id="GO:0006094">
    <property type="term" value="P:gluconeogenesis"/>
    <property type="evidence" value="ECO:0007669"/>
    <property type="project" value="UniProtKB-UniRule"/>
</dbReference>
<dbReference type="STRING" id="408657.SAMN04487995_3008"/>
<evidence type="ECO:0000256" key="8">
    <source>
        <dbReference type="PIRSR" id="PIRSR613078-3"/>
    </source>
</evidence>
<dbReference type="PANTHER" id="PTHR11931">
    <property type="entry name" value="PHOSPHOGLYCERATE MUTASE"/>
    <property type="match status" value="1"/>
</dbReference>
<feature type="active site" description="Tele-phosphohistidine intermediate" evidence="5 6">
    <location>
        <position position="9"/>
    </location>
</feature>
<comment type="catalytic activity">
    <reaction evidence="5 9">
        <text>(2R)-2-phosphoglycerate = (2R)-3-phosphoglycerate</text>
        <dbReference type="Rhea" id="RHEA:15901"/>
        <dbReference type="ChEBI" id="CHEBI:58272"/>
        <dbReference type="ChEBI" id="CHEBI:58289"/>
        <dbReference type="EC" id="5.4.2.11"/>
    </reaction>
</comment>
<dbReference type="EC" id="5.4.2.11" evidence="5 9"/>
<dbReference type="Proteomes" id="UP000199532">
    <property type="component" value="Unassembled WGS sequence"/>
</dbReference>
<comment type="pathway">
    <text evidence="5 9">Carbohydrate degradation; glycolysis; pyruvate from D-glyceraldehyde 3-phosphate: step 3/5.</text>
</comment>
<sequence>MPDLIIVRHGQSEYNLENRFTGSTDIELTPEGELEAKKAGALIKNYPLDEAFTSVLKRAIHTLNIILKEIDKTSLPVTKTPALNERSYGDLQGLDKTEMIKKFGEDQVLAWRRSYDIIPPHGESLKETYDRVVPYYEKAIIPKLRQDKNILIVAHGNSLRALMMFLENIGHAEISDINLATGSPRLYQFSSDMQLKNVGYLDQQ</sequence>
<dbReference type="RefSeq" id="WP_090336143.1">
    <property type="nucleotide sequence ID" value="NZ_FNXY01000004.1"/>
</dbReference>
<proteinExistence type="inferred from homology"/>
<organism evidence="10 11">
    <name type="scientific">Dyadobacter koreensis</name>
    <dbReference type="NCBI Taxonomy" id="408657"/>
    <lineage>
        <taxon>Bacteria</taxon>
        <taxon>Pseudomonadati</taxon>
        <taxon>Bacteroidota</taxon>
        <taxon>Cytophagia</taxon>
        <taxon>Cytophagales</taxon>
        <taxon>Spirosomataceae</taxon>
        <taxon>Dyadobacter</taxon>
    </lineage>
</organism>
<dbReference type="CDD" id="cd07067">
    <property type="entry name" value="HP_PGM_like"/>
    <property type="match status" value="1"/>
</dbReference>
<feature type="active site" description="Proton donor/acceptor" evidence="5 6">
    <location>
        <position position="85"/>
    </location>
</feature>
<feature type="binding site" evidence="5 7">
    <location>
        <position position="58"/>
    </location>
    <ligand>
        <name>substrate</name>
    </ligand>
</feature>